<dbReference type="OrthoDB" id="10466595at2759"/>
<proteinExistence type="predicted"/>
<sequence length="558" mass="64454">MSEDRPYHTRTQRSDDFDHALSNGTDSKRLEPDNIRAIHEARLAAQAADSYRQAENLKAAAIEVANANERTRQAEERRKKDATWARTTIMWLLGLLLVMVILFTVGYQPGEQLALVGRDLGSFRQDVEVSANIRAMKGCARVLSTATSREVAKGQDSLKKDKSFFAERPELEETLERIRTAISTATDLATKGGRIDNVCSRIQEKMHRAFDQARLQIYQRQPHDIMVKLAERPPNYRNFTIQPIMQHSDTWLESVIVPIYSDLVTNPDHGLLALLNILPDEGFRESPYHNPDWLISVWINTLNGIASSCLNLFSNSRYWPSEQADMGPWWCPWSKELAPNTKLIASLMNVFAPDHGAIAAMRLYSRHLMSYRAEIEMTVKHLRNRHAGFRDLTAEGGRLRSCSHAWEKRGCLLYYDQILIKDYQRVAGWLCGEYDVRMVRIKKESGIVINDIQNVSMDPVLDTRLGSKNPYTTLEIHTQRAFDDVKILSEGFWAARNDINGRIEFRFMCETLTLNMYWVNNTYPYAKHEDRHWRSKKQYARHLREEHDAKQHPERFGC</sequence>
<feature type="transmembrane region" description="Helical" evidence="2">
    <location>
        <begin position="88"/>
        <end position="107"/>
    </location>
</feature>
<keyword evidence="2" id="KW-1133">Transmembrane helix</keyword>
<evidence type="ECO:0000313" key="3">
    <source>
        <dbReference type="EMBL" id="QDS78213.1"/>
    </source>
</evidence>
<keyword evidence="2" id="KW-0472">Membrane</keyword>
<dbReference type="EMBL" id="CP042204">
    <property type="protein sequence ID" value="QDS78213.1"/>
    <property type="molecule type" value="Genomic_DNA"/>
</dbReference>
<evidence type="ECO:0000313" key="4">
    <source>
        <dbReference type="Proteomes" id="UP000316270"/>
    </source>
</evidence>
<gene>
    <name evidence="3" type="ORF">FKW77_000826</name>
</gene>
<keyword evidence="4" id="KW-1185">Reference proteome</keyword>
<dbReference type="Proteomes" id="UP000316270">
    <property type="component" value="Chromosome 20"/>
</dbReference>
<evidence type="ECO:0000256" key="1">
    <source>
        <dbReference type="SAM" id="MobiDB-lite"/>
    </source>
</evidence>
<dbReference type="AlphaFoldDB" id="A0A517LRI2"/>
<evidence type="ECO:0000256" key="2">
    <source>
        <dbReference type="SAM" id="Phobius"/>
    </source>
</evidence>
<name>A0A517LRI2_9PEZI</name>
<organism evidence="3 4">
    <name type="scientific">Venturia effusa</name>
    <dbReference type="NCBI Taxonomy" id="50376"/>
    <lineage>
        <taxon>Eukaryota</taxon>
        <taxon>Fungi</taxon>
        <taxon>Dikarya</taxon>
        <taxon>Ascomycota</taxon>
        <taxon>Pezizomycotina</taxon>
        <taxon>Dothideomycetes</taxon>
        <taxon>Pleosporomycetidae</taxon>
        <taxon>Venturiales</taxon>
        <taxon>Venturiaceae</taxon>
        <taxon>Venturia</taxon>
    </lineage>
</organism>
<feature type="compositionally biased region" description="Basic and acidic residues" evidence="1">
    <location>
        <begin position="1"/>
        <end position="19"/>
    </location>
</feature>
<keyword evidence="2" id="KW-0812">Transmembrane</keyword>
<feature type="region of interest" description="Disordered" evidence="1">
    <location>
        <begin position="1"/>
        <end position="31"/>
    </location>
</feature>
<accession>A0A517LRI2</accession>
<protein>
    <submittedName>
        <fullName evidence="3">Uncharacterized protein</fullName>
    </submittedName>
</protein>
<reference evidence="3 4" key="1">
    <citation type="submission" date="2019-07" db="EMBL/GenBank/DDBJ databases">
        <title>Finished genome of Venturia effusa.</title>
        <authorList>
            <person name="Young C.A."/>
            <person name="Cox M.P."/>
            <person name="Ganley A.R.D."/>
            <person name="David W.J."/>
        </authorList>
    </citation>
    <scope>NUCLEOTIDE SEQUENCE [LARGE SCALE GENOMIC DNA]</scope>
    <source>
        <strain evidence="4">albino</strain>
    </source>
</reference>